<dbReference type="InterPro" id="IPR019787">
    <property type="entry name" value="Znf_PHD-finger"/>
</dbReference>
<evidence type="ECO:0000313" key="7">
    <source>
        <dbReference type="EMBL" id="KAG0723631.1"/>
    </source>
</evidence>
<accession>A0A8J5CWR4</accession>
<reference evidence="7" key="1">
    <citation type="submission" date="2020-07" db="EMBL/GenBank/DDBJ databases">
        <title>The High-quality genome of the commercially important snow crab, Chionoecetes opilio.</title>
        <authorList>
            <person name="Jeong J.-H."/>
            <person name="Ryu S."/>
        </authorList>
    </citation>
    <scope>NUCLEOTIDE SEQUENCE</scope>
    <source>
        <strain evidence="7">MADBK_172401_WGS</strain>
        <tissue evidence="7">Digestive gland</tissue>
    </source>
</reference>
<dbReference type="InterPro" id="IPR038098">
    <property type="entry name" value="PHF12_MRG-bd_sf"/>
</dbReference>
<evidence type="ECO:0000256" key="3">
    <source>
        <dbReference type="ARBA" id="ARBA00022833"/>
    </source>
</evidence>
<dbReference type="Gene3D" id="6.10.20.60">
    <property type="entry name" value="PHD finger protein 12"/>
    <property type="match status" value="1"/>
</dbReference>
<protein>
    <submittedName>
        <fullName evidence="7">PHD finger protein 12</fullName>
    </submittedName>
</protein>
<dbReference type="GO" id="GO:0006357">
    <property type="term" value="P:regulation of transcription by RNA polymerase II"/>
    <property type="evidence" value="ECO:0007669"/>
    <property type="project" value="TreeGrafter"/>
</dbReference>
<dbReference type="CDD" id="cd15534">
    <property type="entry name" value="PHD2_PHF12_Rco1"/>
    <property type="match status" value="1"/>
</dbReference>
<dbReference type="InterPro" id="IPR001965">
    <property type="entry name" value="Znf_PHD"/>
</dbReference>
<dbReference type="Gene3D" id="3.30.40.10">
    <property type="entry name" value="Zinc/RING finger domain, C3HC4 (zinc finger)"/>
    <property type="match status" value="2"/>
</dbReference>
<dbReference type="Pfam" id="PF16737">
    <property type="entry name" value="PHF12_MRG_bd"/>
    <property type="match status" value="1"/>
</dbReference>
<evidence type="ECO:0000259" key="6">
    <source>
        <dbReference type="PROSITE" id="PS50016"/>
    </source>
</evidence>
<sequence>MTSMEYDVESMSGLMPQILALTAPPGSRDLNNKQQSGGSGNSNKEGLAAHPYFRRPGRGHNHDSCDACGEGGDLICCDVCPASFHLMCHDPPLDEEEIPMGRWACHQCRVTGPDDDRTSVSSGKSNKSAKGTKRKEKEEDKATHSGFGKSETNDKRVCAGGKEFEISDSPLLTLVKAAATINPTQFALPSEMLLPSSFPGEAKIITKGNGNRKGYQRKKAYELDNGLVPLPAKLCFQCNKSCRTGPLIPCDYCQLFFHLDCLDPPLTTPPMNKWMCPNHPEHFVDSTLLTSHSLTERVKLWDKFTVPVDQDSIRLKFFQQVHRKNPPFRYKVRRALRSRIRVSACQGGFSVTCGSDSFLV</sequence>
<feature type="region of interest" description="Disordered" evidence="5">
    <location>
        <begin position="22"/>
        <end position="55"/>
    </location>
</feature>
<dbReference type="Proteomes" id="UP000770661">
    <property type="component" value="Unassembled WGS sequence"/>
</dbReference>
<dbReference type="PANTHER" id="PTHR47636">
    <property type="entry name" value="TRANSCRIPTIONAL REGULATORY PROTEIN RCO1"/>
    <property type="match status" value="1"/>
</dbReference>
<dbReference type="AlphaFoldDB" id="A0A8J5CWR4"/>
<dbReference type="SMART" id="SM00249">
    <property type="entry name" value="PHD"/>
    <property type="match status" value="2"/>
</dbReference>
<dbReference type="SUPFAM" id="SSF57903">
    <property type="entry name" value="FYVE/PHD zinc finger"/>
    <property type="match status" value="2"/>
</dbReference>
<dbReference type="FunFam" id="3.30.40.10:FF:000154">
    <property type="entry name" value="PHD finger protein 12"/>
    <property type="match status" value="1"/>
</dbReference>
<dbReference type="GO" id="GO:0032221">
    <property type="term" value="C:Rpd3S complex"/>
    <property type="evidence" value="ECO:0007669"/>
    <property type="project" value="TreeGrafter"/>
</dbReference>
<organism evidence="7 8">
    <name type="scientific">Chionoecetes opilio</name>
    <name type="common">Atlantic snow crab</name>
    <name type="synonym">Cancer opilio</name>
    <dbReference type="NCBI Taxonomy" id="41210"/>
    <lineage>
        <taxon>Eukaryota</taxon>
        <taxon>Metazoa</taxon>
        <taxon>Ecdysozoa</taxon>
        <taxon>Arthropoda</taxon>
        <taxon>Crustacea</taxon>
        <taxon>Multicrustacea</taxon>
        <taxon>Malacostraca</taxon>
        <taxon>Eumalacostraca</taxon>
        <taxon>Eucarida</taxon>
        <taxon>Decapoda</taxon>
        <taxon>Pleocyemata</taxon>
        <taxon>Brachyura</taxon>
        <taxon>Eubrachyura</taxon>
        <taxon>Majoidea</taxon>
        <taxon>Majidae</taxon>
        <taxon>Chionoecetes</taxon>
    </lineage>
</organism>
<keyword evidence="3" id="KW-0862">Zinc</keyword>
<keyword evidence="2 4" id="KW-0863">Zinc-finger</keyword>
<dbReference type="InterPro" id="IPR019786">
    <property type="entry name" value="Zinc_finger_PHD-type_CS"/>
</dbReference>
<dbReference type="PROSITE" id="PS01359">
    <property type="entry name" value="ZF_PHD_1"/>
    <property type="match status" value="1"/>
</dbReference>
<dbReference type="InterPro" id="IPR011011">
    <property type="entry name" value="Znf_FYVE_PHD"/>
</dbReference>
<feature type="compositionally biased region" description="Polar residues" evidence="5">
    <location>
        <begin position="32"/>
        <end position="44"/>
    </location>
</feature>
<dbReference type="PROSITE" id="PS50016">
    <property type="entry name" value="ZF_PHD_2"/>
    <property type="match status" value="2"/>
</dbReference>
<dbReference type="PANTHER" id="PTHR47636:SF1">
    <property type="entry name" value="TRANSCRIPTIONAL REGULATORY PROTEIN RCO1"/>
    <property type="match status" value="1"/>
</dbReference>
<evidence type="ECO:0000256" key="5">
    <source>
        <dbReference type="SAM" id="MobiDB-lite"/>
    </source>
</evidence>
<name>A0A8J5CWR4_CHIOP</name>
<dbReference type="GO" id="GO:0008270">
    <property type="term" value="F:zinc ion binding"/>
    <property type="evidence" value="ECO:0007669"/>
    <property type="project" value="UniProtKB-KW"/>
</dbReference>
<dbReference type="EMBL" id="JACEEZ010007988">
    <property type="protein sequence ID" value="KAG0723631.1"/>
    <property type="molecule type" value="Genomic_DNA"/>
</dbReference>
<dbReference type="InterPro" id="IPR031966">
    <property type="entry name" value="PHF12_MRG-bd"/>
</dbReference>
<feature type="domain" description="PHD-type" evidence="6">
    <location>
        <begin position="62"/>
        <end position="111"/>
    </location>
</feature>
<dbReference type="InterPro" id="IPR052819">
    <property type="entry name" value="Chromatin_regulatory_protein"/>
</dbReference>
<feature type="region of interest" description="Disordered" evidence="5">
    <location>
        <begin position="112"/>
        <end position="154"/>
    </location>
</feature>
<evidence type="ECO:0000256" key="4">
    <source>
        <dbReference type="PROSITE-ProRule" id="PRU00146"/>
    </source>
</evidence>
<keyword evidence="1" id="KW-0479">Metal-binding</keyword>
<evidence type="ECO:0000256" key="1">
    <source>
        <dbReference type="ARBA" id="ARBA00022723"/>
    </source>
</evidence>
<comment type="caution">
    <text evidence="7">The sequence shown here is derived from an EMBL/GenBank/DDBJ whole genome shotgun (WGS) entry which is preliminary data.</text>
</comment>
<keyword evidence="8" id="KW-1185">Reference proteome</keyword>
<evidence type="ECO:0000256" key="2">
    <source>
        <dbReference type="ARBA" id="ARBA00022771"/>
    </source>
</evidence>
<proteinExistence type="predicted"/>
<gene>
    <name evidence="7" type="primary">PHF12</name>
    <name evidence="7" type="ORF">GWK47_042298</name>
</gene>
<dbReference type="OrthoDB" id="1919692at2759"/>
<dbReference type="CDD" id="cd15533">
    <property type="entry name" value="PHD1_PHF12"/>
    <property type="match status" value="1"/>
</dbReference>
<feature type="domain" description="PHD-type" evidence="6">
    <location>
        <begin position="232"/>
        <end position="282"/>
    </location>
</feature>
<dbReference type="Pfam" id="PF00628">
    <property type="entry name" value="PHD"/>
    <property type="match status" value="2"/>
</dbReference>
<evidence type="ECO:0000313" key="8">
    <source>
        <dbReference type="Proteomes" id="UP000770661"/>
    </source>
</evidence>
<feature type="compositionally biased region" description="Polar residues" evidence="5">
    <location>
        <begin position="119"/>
        <end position="129"/>
    </location>
</feature>
<dbReference type="InterPro" id="IPR013083">
    <property type="entry name" value="Znf_RING/FYVE/PHD"/>
</dbReference>